<evidence type="ECO:0000259" key="1">
    <source>
        <dbReference type="Pfam" id="PF03102"/>
    </source>
</evidence>
<organism evidence="2 3">
    <name type="scientific">Haloquadratum walsbyi (strain DSM 16790 / HBSQ001)</name>
    <dbReference type="NCBI Taxonomy" id="362976"/>
    <lineage>
        <taxon>Archaea</taxon>
        <taxon>Methanobacteriati</taxon>
        <taxon>Methanobacteriota</taxon>
        <taxon>Stenosarchaea group</taxon>
        <taxon>Halobacteria</taxon>
        <taxon>Halobacteriales</taxon>
        <taxon>Haloferacaceae</taxon>
        <taxon>Haloquadratum</taxon>
    </lineage>
</organism>
<dbReference type="PANTHER" id="PTHR42966:SF3">
    <property type="entry name" value="BLR5971 PROTEIN"/>
    <property type="match status" value="1"/>
</dbReference>
<dbReference type="Gene3D" id="3.20.20.70">
    <property type="entry name" value="Aldolase class I"/>
    <property type="match status" value="1"/>
</dbReference>
<dbReference type="GO" id="GO:0050462">
    <property type="term" value="F:N-acetylneuraminate synthase activity"/>
    <property type="evidence" value="ECO:0007669"/>
    <property type="project" value="UniProtKB-EC"/>
</dbReference>
<dbReference type="HOGENOM" id="CLU_040465_1_1_2"/>
<dbReference type="Pfam" id="PF03102">
    <property type="entry name" value="NeuB"/>
    <property type="match status" value="1"/>
</dbReference>
<reference evidence="2 3" key="1">
    <citation type="journal article" date="2006" name="BMC Genomics">
        <title>The genome of the square archaeon Haloquadratum walsbyi: life at the limits of water activity.</title>
        <authorList>
            <person name="Bolhuis H.H."/>
            <person name="Palm P.P."/>
            <person name="Wende A.W."/>
            <person name="Falb M.M."/>
            <person name="Rampp M.M."/>
            <person name="Rodriguez-Valera F.F."/>
            <person name="Pfeiffer F.F."/>
            <person name="Oesterhelt D.D."/>
        </authorList>
    </citation>
    <scope>NUCLEOTIDE SEQUENCE [LARGE SCALE GENOMIC DNA]</scope>
    <source>
        <strain evidence="3">DSM 16790 / HBSQ001</strain>
    </source>
</reference>
<dbReference type="GO" id="GO:0047444">
    <property type="term" value="F:N-acylneuraminate-9-phosphate synthase activity"/>
    <property type="evidence" value="ECO:0007669"/>
    <property type="project" value="TreeGrafter"/>
</dbReference>
<sequence length="299" mass="34652">MTEFTAEFTTNHMGNFNVLMRMVEQAVDAGADYIKMQKKDVENFYTEEKLNSNYKSPYGHTYREYRKIFEFDRTDFDRFDEKCEDLDIEWFATPQDIKSLHFVLEYNMPYVKVASTNSRNDEMLTELRDKVPKNTGLVISIGGSTMNEVKDTLSHFPDHNIILQHCVSEYPVPPENLGLGNIPVLEEKFGSDRVSIGYSGHETGIGASLAAIDMGAELVERHFCLSRRSFVHHIEPSLEPDEFDELTTIVEEKDDYESYYEDLPDEAFETNFGMTELEKKFLEENTYSNEFLGEKSDYN</sequence>
<evidence type="ECO:0000313" key="2">
    <source>
        <dbReference type="EMBL" id="CAJ53610.2"/>
    </source>
</evidence>
<keyword evidence="2" id="KW-0808">Transferase</keyword>
<gene>
    <name evidence="2" type="primary">neuB</name>
    <name evidence="2" type="ordered locus">HQ_3519A</name>
</gene>
<accession>Q18EL3</accession>
<protein>
    <submittedName>
        <fullName evidence="2">Sialic acid synthase</fullName>
        <ecNumber evidence="2">2.5.1.56</ecNumber>
    </submittedName>
</protein>
<dbReference type="EC" id="2.5.1.56" evidence="2"/>
<dbReference type="InterPro" id="IPR013132">
    <property type="entry name" value="PseI/NeuA/B-like_N"/>
</dbReference>
<dbReference type="InterPro" id="IPR013785">
    <property type="entry name" value="Aldolase_TIM"/>
</dbReference>
<dbReference type="GeneID" id="4194342"/>
<dbReference type="Proteomes" id="UP000001975">
    <property type="component" value="Chromosome"/>
</dbReference>
<keyword evidence="3" id="KW-1185">Reference proteome</keyword>
<dbReference type="EMBL" id="AM180088">
    <property type="protein sequence ID" value="CAJ53610.2"/>
    <property type="molecule type" value="Genomic_DNA"/>
</dbReference>
<dbReference type="KEGG" id="hwa:HQ_3519A"/>
<proteinExistence type="predicted"/>
<dbReference type="RefSeq" id="WP_158298144.1">
    <property type="nucleotide sequence ID" value="NC_008212.1"/>
</dbReference>
<dbReference type="SUPFAM" id="SSF51569">
    <property type="entry name" value="Aldolase"/>
    <property type="match status" value="1"/>
</dbReference>
<dbReference type="STRING" id="362976.HQ_3519A"/>
<dbReference type="PANTHER" id="PTHR42966">
    <property type="entry name" value="N-ACETYLNEURAMINATE SYNTHASE"/>
    <property type="match status" value="1"/>
</dbReference>
<dbReference type="eggNOG" id="arCOG01050">
    <property type="taxonomic scope" value="Archaea"/>
</dbReference>
<feature type="domain" description="PseI/NeuA/B-like" evidence="1">
    <location>
        <begin position="22"/>
        <end position="251"/>
    </location>
</feature>
<dbReference type="AlphaFoldDB" id="Q18EL3"/>
<name>Q18EL3_HALWD</name>
<dbReference type="GO" id="GO:0016051">
    <property type="term" value="P:carbohydrate biosynthetic process"/>
    <property type="evidence" value="ECO:0007669"/>
    <property type="project" value="InterPro"/>
</dbReference>
<dbReference type="InterPro" id="IPR051690">
    <property type="entry name" value="PseI-like"/>
</dbReference>
<evidence type="ECO:0000313" key="3">
    <source>
        <dbReference type="Proteomes" id="UP000001975"/>
    </source>
</evidence>